<dbReference type="EMBL" id="JANAWD010000185">
    <property type="protein sequence ID" value="KAJ3484544.1"/>
    <property type="molecule type" value="Genomic_DNA"/>
</dbReference>
<protein>
    <recommendedName>
        <fullName evidence="1">Protein-serine/threonine kinase</fullName>
        <ecNumber evidence="1">2.7.11.-</ecNumber>
    </recommendedName>
</protein>
<dbReference type="EC" id="2.7.11.-" evidence="1"/>
<keyword evidence="4" id="KW-1185">Reference proteome</keyword>
<dbReference type="GO" id="GO:0010906">
    <property type="term" value="P:regulation of glucose metabolic process"/>
    <property type="evidence" value="ECO:0007669"/>
    <property type="project" value="TreeGrafter"/>
</dbReference>
<dbReference type="Gene3D" id="3.30.565.10">
    <property type="entry name" value="Histidine kinase-like ATPase, C-terminal domain"/>
    <property type="match status" value="1"/>
</dbReference>
<dbReference type="AlphaFoldDB" id="A0AAD5V2M9"/>
<dbReference type="InterPro" id="IPR036890">
    <property type="entry name" value="HATPase_C_sf"/>
</dbReference>
<dbReference type="GO" id="GO:0004740">
    <property type="term" value="F:pyruvate dehydrogenase (acetyl-transferring) kinase activity"/>
    <property type="evidence" value="ECO:0007669"/>
    <property type="project" value="TreeGrafter"/>
</dbReference>
<evidence type="ECO:0000313" key="4">
    <source>
        <dbReference type="Proteomes" id="UP001212997"/>
    </source>
</evidence>
<dbReference type="GO" id="GO:0005759">
    <property type="term" value="C:mitochondrial matrix"/>
    <property type="evidence" value="ECO:0007669"/>
    <property type="project" value="UniProtKB-SubCell"/>
</dbReference>
<organism evidence="3 4">
    <name type="scientific">Meripilus lineatus</name>
    <dbReference type="NCBI Taxonomy" id="2056292"/>
    <lineage>
        <taxon>Eukaryota</taxon>
        <taxon>Fungi</taxon>
        <taxon>Dikarya</taxon>
        <taxon>Basidiomycota</taxon>
        <taxon>Agaricomycotina</taxon>
        <taxon>Agaricomycetes</taxon>
        <taxon>Polyporales</taxon>
        <taxon>Meripilaceae</taxon>
        <taxon>Meripilus</taxon>
    </lineage>
</organism>
<evidence type="ECO:0000259" key="2">
    <source>
        <dbReference type="Pfam" id="PF10436"/>
    </source>
</evidence>
<proteinExistence type="inferred from homology"/>
<keyword evidence="1" id="KW-0067">ATP-binding</keyword>
<sequence length="224" mass="25094">MLVSRISRRVLAEHHIALTKAFNYGHDGKPTPLHVGIIHTGLNVKRSIERCSGILRSRPCDIDHDFLPEQSTAEWSDVIIDGHLDTTFAYIREHLEYIVFELLKNIKSPEDLLSFSHIRNATRLEDERLGVLRTISTSSRGIKATVDEQVDNWQHEAEVQQSSSTPEQHAGANAHPRIGIGLPMSNIFATYFGGSLELVSMDGYGTDVYLRLPRLGTNLEGIEV</sequence>
<name>A0AAD5V2M9_9APHY</name>
<keyword evidence="1" id="KW-0808">Transferase</keyword>
<evidence type="ECO:0000256" key="1">
    <source>
        <dbReference type="RuleBase" id="RU366032"/>
    </source>
</evidence>
<dbReference type="SUPFAM" id="SSF55874">
    <property type="entry name" value="ATPase domain of HSP90 chaperone/DNA topoisomerase II/histidine kinase"/>
    <property type="match status" value="1"/>
</dbReference>
<accession>A0AAD5V2M9</accession>
<dbReference type="InterPro" id="IPR018955">
    <property type="entry name" value="BCDHK/PDK_N"/>
</dbReference>
<dbReference type="Pfam" id="PF10436">
    <property type="entry name" value="BCDHK_Adom3"/>
    <property type="match status" value="1"/>
</dbReference>
<comment type="caution">
    <text evidence="3">The sequence shown here is derived from an EMBL/GenBank/DDBJ whole genome shotgun (WGS) entry which is preliminary data.</text>
</comment>
<keyword evidence="1" id="KW-0547">Nucleotide-binding</keyword>
<evidence type="ECO:0000313" key="3">
    <source>
        <dbReference type="EMBL" id="KAJ3484544.1"/>
    </source>
</evidence>
<dbReference type="InterPro" id="IPR039028">
    <property type="entry name" value="BCKD/PDK"/>
</dbReference>
<dbReference type="PANTHER" id="PTHR11947:SF25">
    <property type="entry name" value="[PYRUVATE DEHYDROGENASE (ACETYL-TRANSFERRING)] KINASE 2, MITOCHONDRIAL"/>
    <property type="match status" value="1"/>
</dbReference>
<comment type="subcellular location">
    <subcellularLocation>
        <location evidence="1">Mitochondrion matrix</location>
    </subcellularLocation>
</comment>
<dbReference type="PANTHER" id="PTHR11947">
    <property type="entry name" value="PYRUVATE DEHYDROGENASE KINASE"/>
    <property type="match status" value="1"/>
</dbReference>
<dbReference type="GO" id="GO:0005524">
    <property type="term" value="F:ATP binding"/>
    <property type="evidence" value="ECO:0007669"/>
    <property type="project" value="UniProtKB-UniRule"/>
</dbReference>
<reference evidence="3" key="1">
    <citation type="submission" date="2022-07" db="EMBL/GenBank/DDBJ databases">
        <title>Genome Sequence of Physisporinus lineatus.</title>
        <authorList>
            <person name="Buettner E."/>
        </authorList>
    </citation>
    <scope>NUCLEOTIDE SEQUENCE</scope>
    <source>
        <strain evidence="3">VT162</strain>
    </source>
</reference>
<dbReference type="Proteomes" id="UP001212997">
    <property type="component" value="Unassembled WGS sequence"/>
</dbReference>
<keyword evidence="1" id="KW-0418">Kinase</keyword>
<comment type="similarity">
    <text evidence="1">Belongs to the PDK/BCKDK protein kinase family.</text>
</comment>
<gene>
    <name evidence="3" type="ORF">NLI96_g5576</name>
</gene>
<feature type="domain" description="Branched-chain alpha-ketoacid dehydrogenase kinase/Pyruvate dehydrogenase kinase N-terminal" evidence="2">
    <location>
        <begin position="1"/>
        <end position="39"/>
    </location>
</feature>
<keyword evidence="1" id="KW-0496">Mitochondrion</keyword>